<gene>
    <name evidence="2" type="ORF">HNR75_000122</name>
</gene>
<organism evidence="2 3">
    <name type="scientific">Tolumonas osonensis</name>
    <dbReference type="NCBI Taxonomy" id="675874"/>
    <lineage>
        <taxon>Bacteria</taxon>
        <taxon>Pseudomonadati</taxon>
        <taxon>Pseudomonadota</taxon>
        <taxon>Gammaproteobacteria</taxon>
        <taxon>Aeromonadales</taxon>
        <taxon>Aeromonadaceae</taxon>
        <taxon>Tolumonas</taxon>
    </lineage>
</organism>
<name>A0A841G9F9_9GAMM</name>
<evidence type="ECO:0000313" key="2">
    <source>
        <dbReference type="EMBL" id="MBB6054257.1"/>
    </source>
</evidence>
<reference evidence="2 3" key="1">
    <citation type="submission" date="2020-08" db="EMBL/GenBank/DDBJ databases">
        <title>Genomic Encyclopedia of Type Strains, Phase IV (KMG-IV): sequencing the most valuable type-strain genomes for metagenomic binning, comparative biology and taxonomic classification.</title>
        <authorList>
            <person name="Goeker M."/>
        </authorList>
    </citation>
    <scope>NUCLEOTIDE SEQUENCE [LARGE SCALE GENOMIC DNA]</scope>
    <source>
        <strain evidence="2 3">DSM 22975</strain>
    </source>
</reference>
<comment type="caution">
    <text evidence="2">The sequence shown here is derived from an EMBL/GenBank/DDBJ whole genome shotgun (WGS) entry which is preliminary data.</text>
</comment>
<dbReference type="AlphaFoldDB" id="A0A841G9F9"/>
<sequence length="436" mass="49213">MHKFIKWIVFPLTGVLLLTLVMTWYTGYQVDRRLGDWVSRADQVPGIATSWFDLEKNLFTRKAELHLLIAEPATLLTLVPSLNGDNRLQNWLQRQGTIDLYIEIRHSIVPGFVQGTAQINMQRSSFADLPEKLNIPHDIYWNINSYSGNIVAGLNMAQWSWFRDEQTWLVSPLRVRAGFADTEHIDLSVFWQGMEWRNDDNEEQGKLADLTLDSQLVVNHGLWLMPQAKLNLGLLELRQPDRQLQLQQWHWLTDISENSDGLLSVVDVNSHSNIKRLSYTSRQNDYLLSDLKAGFALGGVNREGVEALLMNSGLDAANAAKWKAGLNLITRSGVHFRLDPFNLQLNRQPVSVHGQLTTRPFDVAQVHEIESMRSLLQGDVSVVIARTLAQQFASAPEVLPDLLTDGYLEQNAAGDISTKIRMVNGKLSANGVAVPY</sequence>
<proteinExistence type="predicted"/>
<feature type="transmembrane region" description="Helical" evidence="1">
    <location>
        <begin position="7"/>
        <end position="25"/>
    </location>
</feature>
<dbReference type="RefSeq" id="WP_188025084.1">
    <property type="nucleotide sequence ID" value="NZ_JACHGR010000001.1"/>
</dbReference>
<evidence type="ECO:0008006" key="4">
    <source>
        <dbReference type="Google" id="ProtNLM"/>
    </source>
</evidence>
<keyword evidence="3" id="KW-1185">Reference proteome</keyword>
<evidence type="ECO:0000256" key="1">
    <source>
        <dbReference type="SAM" id="Phobius"/>
    </source>
</evidence>
<accession>A0A841G9F9</accession>
<dbReference type="Pfam" id="PF06097">
    <property type="entry name" value="DUF945"/>
    <property type="match status" value="1"/>
</dbReference>
<evidence type="ECO:0000313" key="3">
    <source>
        <dbReference type="Proteomes" id="UP000585721"/>
    </source>
</evidence>
<keyword evidence="1" id="KW-0812">Transmembrane</keyword>
<keyword evidence="1" id="KW-0472">Membrane</keyword>
<keyword evidence="1" id="KW-1133">Transmembrane helix</keyword>
<dbReference type="Proteomes" id="UP000585721">
    <property type="component" value="Unassembled WGS sequence"/>
</dbReference>
<protein>
    <recommendedName>
        <fullName evidence="4">AsmA family protein</fullName>
    </recommendedName>
</protein>
<dbReference type="EMBL" id="JACHGR010000001">
    <property type="protein sequence ID" value="MBB6054257.1"/>
    <property type="molecule type" value="Genomic_DNA"/>
</dbReference>
<dbReference type="InterPro" id="IPR010352">
    <property type="entry name" value="DUF945"/>
</dbReference>